<dbReference type="AlphaFoldDB" id="A0A1M6JCT2"/>
<evidence type="ECO:0000313" key="5">
    <source>
        <dbReference type="Proteomes" id="UP000184171"/>
    </source>
</evidence>
<accession>A0A1M6JCT2</accession>
<sequence length="163" mass="18530">MKVSECMRTEVLLAGKDCDFKMLLCKITSSNPRQVYVVDEKYKLLGLVTSMDLLREIIPSYLNADLARSFTDEADFLLKRVEKVKNKTAEEIMVTRFVYVHPHHQLLEADALIAEKGCNTLPVIDAQGRLLGEVSRRDILIRLVHSCPDWGAEKNQLVDLAKL</sequence>
<dbReference type="Pfam" id="PF00571">
    <property type="entry name" value="CBS"/>
    <property type="match status" value="2"/>
</dbReference>
<dbReference type="InterPro" id="IPR000644">
    <property type="entry name" value="CBS_dom"/>
</dbReference>
<dbReference type="SMART" id="SM00116">
    <property type="entry name" value="CBS"/>
    <property type="match status" value="2"/>
</dbReference>
<evidence type="ECO:0000313" key="4">
    <source>
        <dbReference type="EMBL" id="SHJ44493.1"/>
    </source>
</evidence>
<protein>
    <submittedName>
        <fullName evidence="4">CBS domain-containing protein</fullName>
    </submittedName>
</protein>
<feature type="domain" description="CBS" evidence="3">
    <location>
        <begin position="93"/>
        <end position="153"/>
    </location>
</feature>
<dbReference type="InterPro" id="IPR051257">
    <property type="entry name" value="Diverse_CBS-Domain"/>
</dbReference>
<dbReference type="EMBL" id="FQZT01000008">
    <property type="protein sequence ID" value="SHJ44493.1"/>
    <property type="molecule type" value="Genomic_DNA"/>
</dbReference>
<evidence type="ECO:0000259" key="3">
    <source>
        <dbReference type="PROSITE" id="PS51371"/>
    </source>
</evidence>
<dbReference type="PROSITE" id="PS51371">
    <property type="entry name" value="CBS"/>
    <property type="match status" value="2"/>
</dbReference>
<dbReference type="STRING" id="1122189.SAMN02745165_02397"/>
<dbReference type="InterPro" id="IPR046342">
    <property type="entry name" value="CBS_dom_sf"/>
</dbReference>
<gene>
    <name evidence="4" type="ORF">SAMN02745165_02397</name>
</gene>
<dbReference type="OrthoDB" id="5454570at2"/>
<dbReference type="Proteomes" id="UP000184171">
    <property type="component" value="Unassembled WGS sequence"/>
</dbReference>
<feature type="domain" description="CBS" evidence="3">
    <location>
        <begin position="7"/>
        <end position="66"/>
    </location>
</feature>
<organism evidence="4 5">
    <name type="scientific">Malonomonas rubra DSM 5091</name>
    <dbReference type="NCBI Taxonomy" id="1122189"/>
    <lineage>
        <taxon>Bacteria</taxon>
        <taxon>Pseudomonadati</taxon>
        <taxon>Thermodesulfobacteriota</taxon>
        <taxon>Desulfuromonadia</taxon>
        <taxon>Desulfuromonadales</taxon>
        <taxon>Geopsychrobacteraceae</taxon>
        <taxon>Malonomonas</taxon>
    </lineage>
</organism>
<evidence type="ECO:0000256" key="1">
    <source>
        <dbReference type="ARBA" id="ARBA00023122"/>
    </source>
</evidence>
<proteinExistence type="predicted"/>
<dbReference type="RefSeq" id="WP_072908972.1">
    <property type="nucleotide sequence ID" value="NZ_FQZT01000008.1"/>
</dbReference>
<dbReference type="CDD" id="cd02205">
    <property type="entry name" value="CBS_pair_SF"/>
    <property type="match status" value="1"/>
</dbReference>
<dbReference type="PANTHER" id="PTHR43080:SF2">
    <property type="entry name" value="CBS DOMAIN-CONTAINING PROTEIN"/>
    <property type="match status" value="1"/>
</dbReference>
<keyword evidence="5" id="KW-1185">Reference proteome</keyword>
<keyword evidence="1 2" id="KW-0129">CBS domain</keyword>
<dbReference type="Gene3D" id="3.10.580.10">
    <property type="entry name" value="CBS-domain"/>
    <property type="match status" value="1"/>
</dbReference>
<reference evidence="4 5" key="1">
    <citation type="submission" date="2016-11" db="EMBL/GenBank/DDBJ databases">
        <authorList>
            <person name="Jaros S."/>
            <person name="Januszkiewicz K."/>
            <person name="Wedrychowicz H."/>
        </authorList>
    </citation>
    <scope>NUCLEOTIDE SEQUENCE [LARGE SCALE GENOMIC DNA]</scope>
    <source>
        <strain evidence="4 5">DSM 5091</strain>
    </source>
</reference>
<evidence type="ECO:0000256" key="2">
    <source>
        <dbReference type="PROSITE-ProRule" id="PRU00703"/>
    </source>
</evidence>
<dbReference type="SUPFAM" id="SSF54631">
    <property type="entry name" value="CBS-domain pair"/>
    <property type="match status" value="1"/>
</dbReference>
<name>A0A1M6JCT2_MALRU</name>
<dbReference type="PANTHER" id="PTHR43080">
    <property type="entry name" value="CBS DOMAIN-CONTAINING PROTEIN CBSX3, MITOCHONDRIAL"/>
    <property type="match status" value="1"/>
</dbReference>